<accession>A0A9E6ZK09</accession>
<reference evidence="2" key="1">
    <citation type="journal article" date="2022" name="G3 (Bethesda)">
        <title>Unveiling the complete genome sequence of Alicyclobacillus acidoterrestris DSM 3922T, a taint-producing strain.</title>
        <authorList>
            <person name="Leonardo I.C."/>
            <person name="Barreto Crespo M.T."/>
            <person name="Gaspar F.B."/>
        </authorList>
    </citation>
    <scope>NUCLEOTIDE SEQUENCE [LARGE SCALE GENOMIC DNA]</scope>
    <source>
        <strain evidence="2">DSM 3922</strain>
    </source>
</reference>
<dbReference type="KEGG" id="aaco:K1I37_09460"/>
<name>T0CGG7_ALIAG</name>
<dbReference type="AlphaFoldDB" id="T0CGG7"/>
<organism evidence="1 2">
    <name type="scientific">Alicyclobacillus acidoterrestris (strain ATCC 49025 / DSM 3922 / CIP 106132 / NCIMB 13137 / GD3B)</name>
    <dbReference type="NCBI Taxonomy" id="1356854"/>
    <lineage>
        <taxon>Bacteria</taxon>
        <taxon>Bacillati</taxon>
        <taxon>Bacillota</taxon>
        <taxon>Bacilli</taxon>
        <taxon>Bacillales</taxon>
        <taxon>Alicyclobacillaceae</taxon>
        <taxon>Alicyclobacillus</taxon>
    </lineage>
</organism>
<dbReference type="EMBL" id="CP080467">
    <property type="protein sequence ID" value="UNO50638.1"/>
    <property type="molecule type" value="Genomic_DNA"/>
</dbReference>
<dbReference type="InterPro" id="IPR003772">
    <property type="entry name" value="YceD"/>
</dbReference>
<dbReference type="STRING" id="1356854.N007_03200"/>
<dbReference type="Proteomes" id="UP000829401">
    <property type="component" value="Chromosome"/>
</dbReference>
<evidence type="ECO:0000313" key="1">
    <source>
        <dbReference type="EMBL" id="UNO50638.1"/>
    </source>
</evidence>
<accession>T0CGG7</accession>
<dbReference type="RefSeq" id="WP_021295469.1">
    <property type="nucleotide sequence ID" value="NZ_AURB01000068.1"/>
</dbReference>
<proteinExistence type="predicted"/>
<dbReference type="eggNOG" id="COG1399">
    <property type="taxonomic scope" value="Bacteria"/>
</dbReference>
<gene>
    <name evidence="1" type="ORF">K1I37_09460</name>
</gene>
<dbReference type="OrthoDB" id="9790372at2"/>
<sequence length="172" mass="19295">MQLNIKSIKREGNVEFDQTERLTRITEEVVDVKDIDPARITGTATWADPIVLVEGTIDTNVHYVCSRCLTEFERPLSTRLSRAYAVDAGQAEEDIPLVEGELLDLTPDIEESVFLSLDERPLCQADCQGLCAECGCNRNHETCSCDTRKIDPRLAALKDLLSDDETEYDGER</sequence>
<protein>
    <submittedName>
        <fullName evidence="1">DUF177 domain-containing protein</fullName>
    </submittedName>
</protein>
<evidence type="ECO:0000313" key="2">
    <source>
        <dbReference type="Proteomes" id="UP000829401"/>
    </source>
</evidence>
<keyword evidence="2" id="KW-1185">Reference proteome</keyword>
<dbReference type="Pfam" id="PF02620">
    <property type="entry name" value="YceD"/>
    <property type="match status" value="1"/>
</dbReference>